<feature type="region of interest" description="Disordered" evidence="1">
    <location>
        <begin position="54"/>
        <end position="88"/>
    </location>
</feature>
<protein>
    <submittedName>
        <fullName evidence="2">Uncharacterized protein</fullName>
    </submittedName>
</protein>
<sequence>KVTVGSNSTMPQISPPFRKRAVGMVTAGMSTRDVAREINVHFATISNSISQLRTTLDHTSPGPSRPACLPPGSPETSHLDSSSNNQFA</sequence>
<dbReference type="SUPFAM" id="SSF46689">
    <property type="entry name" value="Homeodomain-like"/>
    <property type="match status" value="1"/>
</dbReference>
<organism evidence="2">
    <name type="scientific">Nothobranchius kuhntae</name>
    <name type="common">Beira killifish</name>
    <dbReference type="NCBI Taxonomy" id="321403"/>
    <lineage>
        <taxon>Eukaryota</taxon>
        <taxon>Metazoa</taxon>
        <taxon>Chordata</taxon>
        <taxon>Craniata</taxon>
        <taxon>Vertebrata</taxon>
        <taxon>Euteleostomi</taxon>
        <taxon>Actinopterygii</taxon>
        <taxon>Neopterygii</taxon>
        <taxon>Teleostei</taxon>
        <taxon>Neoteleostei</taxon>
        <taxon>Acanthomorphata</taxon>
        <taxon>Ovalentaria</taxon>
        <taxon>Atherinomorphae</taxon>
        <taxon>Cyprinodontiformes</taxon>
        <taxon>Nothobranchiidae</taxon>
        <taxon>Nothobranchius</taxon>
    </lineage>
</organism>
<evidence type="ECO:0000256" key="1">
    <source>
        <dbReference type="SAM" id="MobiDB-lite"/>
    </source>
</evidence>
<feature type="non-terminal residue" evidence="2">
    <location>
        <position position="1"/>
    </location>
</feature>
<gene>
    <name evidence="2" type="primary">Nfu_g_1_025792</name>
</gene>
<dbReference type="AlphaFoldDB" id="A0A1A8KWF7"/>
<reference evidence="2" key="1">
    <citation type="submission" date="2016-05" db="EMBL/GenBank/DDBJ databases">
        <authorList>
            <person name="Lavstsen T."/>
            <person name="Jespersen J.S."/>
        </authorList>
    </citation>
    <scope>NUCLEOTIDE SEQUENCE</scope>
    <source>
        <tissue evidence="2">Brain</tissue>
    </source>
</reference>
<dbReference type="EMBL" id="HAEE01016473">
    <property type="protein sequence ID" value="SBR36523.1"/>
    <property type="molecule type" value="Transcribed_RNA"/>
</dbReference>
<reference evidence="2" key="2">
    <citation type="submission" date="2016-06" db="EMBL/GenBank/DDBJ databases">
        <title>The genome of a short-lived fish provides insights into sex chromosome evolution and the genetic control of aging.</title>
        <authorList>
            <person name="Reichwald K."/>
            <person name="Felder M."/>
            <person name="Petzold A."/>
            <person name="Koch P."/>
            <person name="Groth M."/>
            <person name="Platzer M."/>
        </authorList>
    </citation>
    <scope>NUCLEOTIDE SEQUENCE</scope>
    <source>
        <tissue evidence="2">Brain</tissue>
    </source>
</reference>
<feature type="compositionally biased region" description="Polar residues" evidence="1">
    <location>
        <begin position="74"/>
        <end position="88"/>
    </location>
</feature>
<feature type="non-terminal residue" evidence="2">
    <location>
        <position position="88"/>
    </location>
</feature>
<proteinExistence type="predicted"/>
<accession>A0A1A8KWF7</accession>
<evidence type="ECO:0000313" key="2">
    <source>
        <dbReference type="EMBL" id="SBR36523.1"/>
    </source>
</evidence>
<dbReference type="InterPro" id="IPR009057">
    <property type="entry name" value="Homeodomain-like_sf"/>
</dbReference>
<name>A0A1A8KWF7_NOTKU</name>